<gene>
    <name evidence="1" type="ORF">EVAR_13495_1</name>
</gene>
<protein>
    <submittedName>
        <fullName evidence="1">Uncharacterized protein</fullName>
    </submittedName>
</protein>
<sequence>MCACHVLRCINLVTLKKVFLVQRAAEAMARDESIPRHRKLLYFATFNSKGDINIRYSSLPILNTASVKTFEVESHEPESTRELKPPYGTLDSCLSHAGVVVVKRTANLPFNQKCCARGRPIIVEWERDARHSAGLSRSVTHRYVTERYTFSK</sequence>
<accession>A0A4C1UY31</accession>
<evidence type="ECO:0000313" key="1">
    <source>
        <dbReference type="EMBL" id="GBP31375.1"/>
    </source>
</evidence>
<dbReference type="AlphaFoldDB" id="A0A4C1UY31"/>
<organism evidence="1 2">
    <name type="scientific">Eumeta variegata</name>
    <name type="common">Bagworm moth</name>
    <name type="synonym">Eumeta japonica</name>
    <dbReference type="NCBI Taxonomy" id="151549"/>
    <lineage>
        <taxon>Eukaryota</taxon>
        <taxon>Metazoa</taxon>
        <taxon>Ecdysozoa</taxon>
        <taxon>Arthropoda</taxon>
        <taxon>Hexapoda</taxon>
        <taxon>Insecta</taxon>
        <taxon>Pterygota</taxon>
        <taxon>Neoptera</taxon>
        <taxon>Endopterygota</taxon>
        <taxon>Lepidoptera</taxon>
        <taxon>Glossata</taxon>
        <taxon>Ditrysia</taxon>
        <taxon>Tineoidea</taxon>
        <taxon>Psychidae</taxon>
        <taxon>Oiketicinae</taxon>
        <taxon>Eumeta</taxon>
    </lineage>
</organism>
<evidence type="ECO:0000313" key="2">
    <source>
        <dbReference type="Proteomes" id="UP000299102"/>
    </source>
</evidence>
<dbReference type="Proteomes" id="UP000299102">
    <property type="component" value="Unassembled WGS sequence"/>
</dbReference>
<reference evidence="1 2" key="1">
    <citation type="journal article" date="2019" name="Commun. Biol.">
        <title>The bagworm genome reveals a unique fibroin gene that provides high tensile strength.</title>
        <authorList>
            <person name="Kono N."/>
            <person name="Nakamura H."/>
            <person name="Ohtoshi R."/>
            <person name="Tomita M."/>
            <person name="Numata K."/>
            <person name="Arakawa K."/>
        </authorList>
    </citation>
    <scope>NUCLEOTIDE SEQUENCE [LARGE SCALE GENOMIC DNA]</scope>
</reference>
<comment type="caution">
    <text evidence="1">The sequence shown here is derived from an EMBL/GenBank/DDBJ whole genome shotgun (WGS) entry which is preliminary data.</text>
</comment>
<proteinExistence type="predicted"/>
<keyword evidence="2" id="KW-1185">Reference proteome</keyword>
<dbReference type="EMBL" id="BGZK01000245">
    <property type="protein sequence ID" value="GBP31375.1"/>
    <property type="molecule type" value="Genomic_DNA"/>
</dbReference>
<name>A0A4C1UY31_EUMVA</name>